<sequence length="126" mass="14056">MVISCPSGRHTYESPRANGRVGCPCTWLAKRGPGDLRAAAYRARKNGATKLVPFTPAQWQEVLDFYIGRCAYCRKAQATDMEHVVPLADGGHHALYNLVPSCAPCNRRKGAHTWEPQEWHHARSNT</sequence>
<dbReference type="EMBL" id="LAZR01005599">
    <property type="protein sequence ID" value="KKM98599.1"/>
    <property type="molecule type" value="Genomic_DNA"/>
</dbReference>
<gene>
    <name evidence="2" type="ORF">LCGC14_1156290</name>
</gene>
<comment type="caution">
    <text evidence="2">The sequence shown here is derived from an EMBL/GenBank/DDBJ whole genome shotgun (WGS) entry which is preliminary data.</text>
</comment>
<dbReference type="AlphaFoldDB" id="A0A0F9LTZ5"/>
<name>A0A0F9LTZ5_9ZZZZ</name>
<evidence type="ECO:0000313" key="2">
    <source>
        <dbReference type="EMBL" id="KKM98599.1"/>
    </source>
</evidence>
<feature type="domain" description="HNH nuclease" evidence="1">
    <location>
        <begin position="57"/>
        <end position="107"/>
    </location>
</feature>
<dbReference type="PANTHER" id="PTHR33877">
    <property type="entry name" value="SLL1193 PROTEIN"/>
    <property type="match status" value="1"/>
</dbReference>
<dbReference type="GO" id="GO:0003676">
    <property type="term" value="F:nucleic acid binding"/>
    <property type="evidence" value="ECO:0007669"/>
    <property type="project" value="InterPro"/>
</dbReference>
<dbReference type="GO" id="GO:0008270">
    <property type="term" value="F:zinc ion binding"/>
    <property type="evidence" value="ECO:0007669"/>
    <property type="project" value="InterPro"/>
</dbReference>
<dbReference type="Gene3D" id="1.10.30.50">
    <property type="match status" value="1"/>
</dbReference>
<reference evidence="2" key="1">
    <citation type="journal article" date="2015" name="Nature">
        <title>Complex archaea that bridge the gap between prokaryotes and eukaryotes.</title>
        <authorList>
            <person name="Spang A."/>
            <person name="Saw J.H."/>
            <person name="Jorgensen S.L."/>
            <person name="Zaremba-Niedzwiedzka K."/>
            <person name="Martijn J."/>
            <person name="Lind A.E."/>
            <person name="van Eijk R."/>
            <person name="Schleper C."/>
            <person name="Guy L."/>
            <person name="Ettema T.J."/>
        </authorList>
    </citation>
    <scope>NUCLEOTIDE SEQUENCE</scope>
</reference>
<protein>
    <recommendedName>
        <fullName evidence="1">HNH nuclease domain-containing protein</fullName>
    </recommendedName>
</protein>
<dbReference type="SMART" id="SM00507">
    <property type="entry name" value="HNHc"/>
    <property type="match status" value="1"/>
</dbReference>
<dbReference type="InterPro" id="IPR052892">
    <property type="entry name" value="NA-targeting_endonuclease"/>
</dbReference>
<dbReference type="Pfam" id="PF01844">
    <property type="entry name" value="HNH"/>
    <property type="match status" value="1"/>
</dbReference>
<dbReference type="CDD" id="cd00085">
    <property type="entry name" value="HNHc"/>
    <property type="match status" value="1"/>
</dbReference>
<dbReference type="InterPro" id="IPR002711">
    <property type="entry name" value="HNH"/>
</dbReference>
<proteinExistence type="predicted"/>
<evidence type="ECO:0000259" key="1">
    <source>
        <dbReference type="SMART" id="SM00507"/>
    </source>
</evidence>
<dbReference type="PANTHER" id="PTHR33877:SF2">
    <property type="entry name" value="OS07G0170200 PROTEIN"/>
    <property type="match status" value="1"/>
</dbReference>
<organism evidence="2">
    <name type="scientific">marine sediment metagenome</name>
    <dbReference type="NCBI Taxonomy" id="412755"/>
    <lineage>
        <taxon>unclassified sequences</taxon>
        <taxon>metagenomes</taxon>
        <taxon>ecological metagenomes</taxon>
    </lineage>
</organism>
<accession>A0A0F9LTZ5</accession>
<dbReference type="GO" id="GO:0004519">
    <property type="term" value="F:endonuclease activity"/>
    <property type="evidence" value="ECO:0007669"/>
    <property type="project" value="InterPro"/>
</dbReference>
<dbReference type="InterPro" id="IPR003615">
    <property type="entry name" value="HNH_nuc"/>
</dbReference>